<organism evidence="1 2">
    <name type="scientific">Phlyctema vagabunda</name>
    <dbReference type="NCBI Taxonomy" id="108571"/>
    <lineage>
        <taxon>Eukaryota</taxon>
        <taxon>Fungi</taxon>
        <taxon>Dikarya</taxon>
        <taxon>Ascomycota</taxon>
        <taxon>Pezizomycotina</taxon>
        <taxon>Leotiomycetes</taxon>
        <taxon>Helotiales</taxon>
        <taxon>Dermateaceae</taxon>
        <taxon>Phlyctema</taxon>
    </lineage>
</organism>
<name>A0ABR4PHR3_9HELO</name>
<sequence length="356" mass="40397">MLYDVNSMVLNTAPISEVPTTASQQTWCTNFLSVNRLAIGVGSCKDPLEIYDIDETGQVVKNNSHIPFPSTTSVFAIQPLCKTSTAAGSLPGNVFLTGSHDGWCRLVDLRDQDGIVTNYQDHIENFPYYSLALIGQERFIAGSSQESRLTVYDLRMGNKAYHYTDALPCLPRSPFPNPPRLPPASANTRATCFQDMESSAFLRCRFHEEAIKRVYDPNFRIDLGPKETWKTSPVYSLCSPSHLYPHIYAGVQDHVLELRLDGGSEANAANRQESLRRRKTSKEYLTYPFKENQFLLGMTEVPEEASARAYVPLQRGLDSSPVCIPYAYRDLDQDAEHRHRLDPQWHLEKDHWNFKE</sequence>
<accession>A0ABR4PHR3</accession>
<gene>
    <name evidence="1" type="ORF">PVAG01_04629</name>
</gene>
<keyword evidence="2" id="KW-1185">Reference proteome</keyword>
<proteinExistence type="predicted"/>
<evidence type="ECO:0000313" key="2">
    <source>
        <dbReference type="Proteomes" id="UP001629113"/>
    </source>
</evidence>
<dbReference type="EMBL" id="JBFCZG010000004">
    <property type="protein sequence ID" value="KAL3422882.1"/>
    <property type="molecule type" value="Genomic_DNA"/>
</dbReference>
<reference evidence="1 2" key="1">
    <citation type="submission" date="2024-06" db="EMBL/GenBank/DDBJ databases">
        <title>Complete genome of Phlyctema vagabunda strain 19-DSS-EL-015.</title>
        <authorList>
            <person name="Fiorenzani C."/>
        </authorList>
    </citation>
    <scope>NUCLEOTIDE SEQUENCE [LARGE SCALE GENOMIC DNA]</scope>
    <source>
        <strain evidence="1 2">19-DSS-EL-015</strain>
    </source>
</reference>
<evidence type="ECO:0000313" key="1">
    <source>
        <dbReference type="EMBL" id="KAL3422882.1"/>
    </source>
</evidence>
<protein>
    <submittedName>
        <fullName evidence="1">F-box domain protein</fullName>
    </submittedName>
</protein>
<dbReference type="SUPFAM" id="SSF50978">
    <property type="entry name" value="WD40 repeat-like"/>
    <property type="match status" value="1"/>
</dbReference>
<dbReference type="Proteomes" id="UP001629113">
    <property type="component" value="Unassembled WGS sequence"/>
</dbReference>
<dbReference type="InterPro" id="IPR036322">
    <property type="entry name" value="WD40_repeat_dom_sf"/>
</dbReference>
<dbReference type="InterPro" id="IPR015943">
    <property type="entry name" value="WD40/YVTN_repeat-like_dom_sf"/>
</dbReference>
<comment type="caution">
    <text evidence="1">The sequence shown here is derived from an EMBL/GenBank/DDBJ whole genome shotgun (WGS) entry which is preliminary data.</text>
</comment>
<dbReference type="Gene3D" id="2.130.10.10">
    <property type="entry name" value="YVTN repeat-like/Quinoprotein amine dehydrogenase"/>
    <property type="match status" value="1"/>
</dbReference>